<accession>A0A2B7Y477</accession>
<feature type="region of interest" description="Disordered" evidence="6">
    <location>
        <begin position="1"/>
        <end position="25"/>
    </location>
</feature>
<feature type="transmembrane region" description="Helical" evidence="7">
    <location>
        <begin position="388"/>
        <end position="406"/>
    </location>
</feature>
<evidence type="ECO:0008006" key="10">
    <source>
        <dbReference type="Google" id="ProtNLM"/>
    </source>
</evidence>
<dbReference type="STRING" id="1447875.A0A2B7Y477"/>
<dbReference type="InterPro" id="IPR002293">
    <property type="entry name" value="AA/rel_permease1"/>
</dbReference>
<dbReference type="Pfam" id="PF13520">
    <property type="entry name" value="AA_permease_2"/>
    <property type="match status" value="1"/>
</dbReference>
<feature type="transmembrane region" description="Helical" evidence="7">
    <location>
        <begin position="88"/>
        <end position="112"/>
    </location>
</feature>
<evidence type="ECO:0000256" key="4">
    <source>
        <dbReference type="ARBA" id="ARBA00022989"/>
    </source>
</evidence>
<comment type="subcellular location">
    <subcellularLocation>
        <location evidence="1">Membrane</location>
        <topology evidence="1">Multi-pass membrane protein</topology>
    </subcellularLocation>
</comment>
<feature type="transmembrane region" description="Helical" evidence="7">
    <location>
        <begin position="286"/>
        <end position="307"/>
    </location>
</feature>
<evidence type="ECO:0000256" key="3">
    <source>
        <dbReference type="ARBA" id="ARBA00022692"/>
    </source>
</evidence>
<evidence type="ECO:0000256" key="6">
    <source>
        <dbReference type="SAM" id="MobiDB-lite"/>
    </source>
</evidence>
<keyword evidence="2" id="KW-0813">Transport</keyword>
<dbReference type="PANTHER" id="PTHR45649">
    <property type="entry name" value="AMINO-ACID PERMEASE BAT1"/>
    <property type="match status" value="1"/>
</dbReference>
<dbReference type="OrthoDB" id="3257095at2759"/>
<evidence type="ECO:0000256" key="7">
    <source>
        <dbReference type="SAM" id="Phobius"/>
    </source>
</evidence>
<comment type="caution">
    <text evidence="8">The sequence shown here is derived from an EMBL/GenBank/DDBJ whole genome shotgun (WGS) entry which is preliminary data.</text>
</comment>
<evidence type="ECO:0000313" key="8">
    <source>
        <dbReference type="EMBL" id="PGH16040.1"/>
    </source>
</evidence>
<keyword evidence="3 7" id="KW-0812">Transmembrane</keyword>
<dbReference type="PIRSF" id="PIRSF006060">
    <property type="entry name" value="AA_transporter"/>
    <property type="match status" value="1"/>
</dbReference>
<feature type="transmembrane region" description="Helical" evidence="7">
    <location>
        <begin position="51"/>
        <end position="68"/>
    </location>
</feature>
<proteinExistence type="predicted"/>
<feature type="transmembrane region" description="Helical" evidence="7">
    <location>
        <begin position="458"/>
        <end position="477"/>
    </location>
</feature>
<evidence type="ECO:0000256" key="2">
    <source>
        <dbReference type="ARBA" id="ARBA00022448"/>
    </source>
</evidence>
<feature type="transmembrane region" description="Helical" evidence="7">
    <location>
        <begin position="245"/>
        <end position="265"/>
    </location>
</feature>
<evidence type="ECO:0000256" key="1">
    <source>
        <dbReference type="ARBA" id="ARBA00004141"/>
    </source>
</evidence>
<keyword evidence="9" id="KW-1185">Reference proteome</keyword>
<feature type="transmembrane region" description="Helical" evidence="7">
    <location>
        <begin position="412"/>
        <end position="437"/>
    </location>
</feature>
<dbReference type="GO" id="GO:0016020">
    <property type="term" value="C:membrane"/>
    <property type="evidence" value="ECO:0007669"/>
    <property type="project" value="UniProtKB-SubCell"/>
</dbReference>
<feature type="transmembrane region" description="Helical" evidence="7">
    <location>
        <begin position="208"/>
        <end position="225"/>
    </location>
</feature>
<keyword evidence="4 7" id="KW-1133">Transmembrane helix</keyword>
<dbReference type="AlphaFoldDB" id="A0A2B7Y477"/>
<sequence length="524" mass="57274">MDYKLDTPPVESDDLSVNNENHDSQVSKKYGTISDQRDMERMGKKQEMKRGFGFFSIVGFTCVLMSTWESQLSGGSFGLNNGGPGGLAWMYLIAYTGFLIAVACMAEMASMAPTTGGQYHWVSEFSPKRYQKFLSYVSGWLLVLGWQAGVAINSYLAGTEVQGLIILNYPEYTPERWHGTLMMIAVVIIAVIFNTLLIKKLPVIEGTILLLHIIGFFAILIPLWVTSPRKPPSEVFFNFQDNGGWGSVAGACVLGILSPVFSFIGPDSAAHMSEEIKDASVVLPRAMMGTALLNGAMGYVMLISYLICMGNIEEVTKSPTGFPFIQVFYNSTQSHAGASIMTSILIVMCICGSVSNVATASREMFAFARDRGMPFSDFLSYVRPGWDIPLNAILVTLVICSLLSLINIGSSVAFNALVSLGVAALVGSYIISTACILHRRLSGGYLPPARWSLGRWGVTLNAIAVVYLSLVFAICFFPPSREVTVEGMQWSSLIFGSVVIFSTIYYFIYGRKVYDGPVVLVKQI</sequence>
<feature type="transmembrane region" description="Helical" evidence="7">
    <location>
        <begin position="177"/>
        <end position="196"/>
    </location>
</feature>
<name>A0A2B7Y477_9EURO</name>
<dbReference type="PANTHER" id="PTHR45649:SF2">
    <property type="entry name" value="ACID PERMEASE, PUTATIVE-RELATED"/>
    <property type="match status" value="1"/>
</dbReference>
<evidence type="ECO:0000313" key="9">
    <source>
        <dbReference type="Proteomes" id="UP000223968"/>
    </source>
</evidence>
<dbReference type="GO" id="GO:0022857">
    <property type="term" value="F:transmembrane transporter activity"/>
    <property type="evidence" value="ECO:0007669"/>
    <property type="project" value="InterPro"/>
</dbReference>
<feature type="transmembrane region" description="Helical" evidence="7">
    <location>
        <begin position="338"/>
        <end position="359"/>
    </location>
</feature>
<evidence type="ECO:0000256" key="5">
    <source>
        <dbReference type="ARBA" id="ARBA00023136"/>
    </source>
</evidence>
<gene>
    <name evidence="8" type="ORF">AJ79_02020</name>
</gene>
<feature type="transmembrane region" description="Helical" evidence="7">
    <location>
        <begin position="133"/>
        <end position="157"/>
    </location>
</feature>
<protein>
    <recommendedName>
        <fullName evidence="10">Amino acid permease/ SLC12A domain-containing protein</fullName>
    </recommendedName>
</protein>
<dbReference type="Proteomes" id="UP000223968">
    <property type="component" value="Unassembled WGS sequence"/>
</dbReference>
<keyword evidence="5 7" id="KW-0472">Membrane</keyword>
<dbReference type="EMBL" id="PDNB01000020">
    <property type="protein sequence ID" value="PGH16040.1"/>
    <property type="molecule type" value="Genomic_DNA"/>
</dbReference>
<organism evidence="8 9">
    <name type="scientific">Helicocarpus griseus UAMH5409</name>
    <dbReference type="NCBI Taxonomy" id="1447875"/>
    <lineage>
        <taxon>Eukaryota</taxon>
        <taxon>Fungi</taxon>
        <taxon>Dikarya</taxon>
        <taxon>Ascomycota</taxon>
        <taxon>Pezizomycotina</taxon>
        <taxon>Eurotiomycetes</taxon>
        <taxon>Eurotiomycetidae</taxon>
        <taxon>Onygenales</taxon>
        <taxon>Ajellomycetaceae</taxon>
        <taxon>Helicocarpus</taxon>
    </lineage>
</organism>
<dbReference type="Gene3D" id="1.20.1740.10">
    <property type="entry name" value="Amino acid/polyamine transporter I"/>
    <property type="match status" value="1"/>
</dbReference>
<feature type="transmembrane region" description="Helical" evidence="7">
    <location>
        <begin position="489"/>
        <end position="508"/>
    </location>
</feature>
<reference evidence="8 9" key="1">
    <citation type="submission" date="2017-10" db="EMBL/GenBank/DDBJ databases">
        <title>Comparative genomics in systemic dimorphic fungi from Ajellomycetaceae.</title>
        <authorList>
            <person name="Munoz J.F."/>
            <person name="Mcewen J.G."/>
            <person name="Clay O.K."/>
            <person name="Cuomo C.A."/>
        </authorList>
    </citation>
    <scope>NUCLEOTIDE SEQUENCE [LARGE SCALE GENOMIC DNA]</scope>
    <source>
        <strain evidence="8 9">UAMH5409</strain>
    </source>
</reference>